<gene>
    <name evidence="6" type="ORF">DPM19_00150</name>
</gene>
<feature type="domain" description="AAA+ ATPase" evidence="5">
    <location>
        <begin position="661"/>
        <end position="799"/>
    </location>
</feature>
<keyword evidence="2" id="KW-0547">Nucleotide-binding</keyword>
<keyword evidence="3" id="KW-0067">ATP-binding</keyword>
<dbReference type="SUPFAM" id="SSF52540">
    <property type="entry name" value="P-loop containing nucleoside triphosphate hydrolases"/>
    <property type="match status" value="3"/>
</dbReference>
<dbReference type="PANTHER" id="PTHR43392">
    <property type="entry name" value="AAA-TYPE ATPASE FAMILY PROTEIN / ANKYRIN REPEAT FAMILY PROTEIN"/>
    <property type="match status" value="1"/>
</dbReference>
<comment type="caution">
    <text evidence="6">The sequence shown here is derived from an EMBL/GenBank/DDBJ whole genome shotgun (WGS) entry which is preliminary data.</text>
</comment>
<dbReference type="Gene3D" id="1.10.8.60">
    <property type="match status" value="2"/>
</dbReference>
<keyword evidence="7" id="KW-1185">Reference proteome</keyword>
<dbReference type="OrthoDB" id="9806903at2"/>
<evidence type="ECO:0000313" key="7">
    <source>
        <dbReference type="Proteomes" id="UP000251891"/>
    </source>
</evidence>
<dbReference type="InterPro" id="IPR003959">
    <property type="entry name" value="ATPase_AAA_core"/>
</dbReference>
<evidence type="ECO:0000313" key="6">
    <source>
        <dbReference type="EMBL" id="RAY16638.1"/>
    </source>
</evidence>
<evidence type="ECO:0000256" key="2">
    <source>
        <dbReference type="ARBA" id="ARBA00022741"/>
    </source>
</evidence>
<dbReference type="InterPro" id="IPR050773">
    <property type="entry name" value="CbxX/CfxQ_RuBisCO_ESX"/>
</dbReference>
<evidence type="ECO:0000259" key="5">
    <source>
        <dbReference type="SMART" id="SM00382"/>
    </source>
</evidence>
<dbReference type="RefSeq" id="WP_111862690.1">
    <property type="nucleotide sequence ID" value="NZ_QLYX01000001.1"/>
</dbReference>
<sequence length="1163" mass="126751">MGELRLPEHLKPLLSDEPVIDAYTEAPPWRVPDGRLEEIAGRIEALVNEPRAQELVQPDENSMWEMGNSPVLSELLSVMEFLFGPAALVTGSRSHLSVELFGTFMSKKRSPNRSPTGWGVYTTPWRPPFQRLGGLESLEREDALLLARDCLAVFEGLEPFEPRRQALLRLHERRAADAAQHKFDLTADATALPDDWARNADDETLAAIPEFAGPVGLLDWICAGLIASQERLERAVPTGNSLETSLARLVLQAEVSSLPSELGLVFDSNRYREIHRIYHDEAADFQGGTWSNGIRAWLARGLLAGEADTCRAWMDMALRFTSAVSSFPGELRAPDSFWLPIVAFQDDLRRLAQPHRRVVNPLVRRLAGPSADGSLLGGPGERLIGQPEVVEAVRRIAYGTGPVRLLITGPDGTGKRDAAQEVAKLLASRGYTGRPTWLSEQMFIGKGVPGAINQVFSSAMECDDAALLVLDGLDNVARDPVVGEPVIEELHRMLDVLDNLHVVALGEEGAETLIRRVNPAMMQRFQIARARPFDADGHAELFRRAVAERGARATDDAAAAAGGILVSTAPIRNLRNARLAQRLAELVVPAVRERAKEGAEVVVTAADLPERFDPEGGAADPRAELATLVGLAEVKNEVDLLVAGARAARMRQEAGLRTAAPVRHMVFTGNPGTGKTVVARLLARIYQTLGVLSSGHLVEVSRSQLIGSYTGESADKTRRVVDQALGGVLFVDEAYTLMQGANEDYGREVISELLTQMERHRDDLVVIVAGYEREMQRLLSADSGLASRFPVSLRFADYTDDQLVQILRAQAAEADVVLTDGVEEKVRELLRRAPRGRAFGNARLMRNLLDRAIALQAPRVVGGTGAVGEVRPEDFPDTITGRIRNRPQDDPMGTLDAMVGMAEVKSEVHRLVAEARSAELRRDAGLTLAMPTRHMVFTGSPGTGKTVVARLIAGVYAELGLLSSGHLVEVGRADLIGEYIGQTAPKVEAAVDRALGGVLFIDEAYALHSPLGEDYGQEALATLIKLMEDHRSDLMVIVAGYEAEMKRFLTANTGLASRFPRTIRFADYTDEELAAILEHLAERDGFTLEPGFRDALLLRLAGAERGPTFGNGRLMRNVLDETIARQAQRITAGPRPADAEILTLRAADLPPLPKGEERVGLYL</sequence>
<accession>A0A365HCA8</accession>
<reference evidence="6 7" key="1">
    <citation type="submission" date="2018-06" db="EMBL/GenBank/DDBJ databases">
        <title>Actinomadura craniellae sp. nov. isolated from marine sponge Craniella sp.</title>
        <authorList>
            <person name="Li L."/>
            <person name="Xu Q.H."/>
            <person name="Lin H.W."/>
            <person name="Lu Y.H."/>
        </authorList>
    </citation>
    <scope>NUCLEOTIDE SEQUENCE [LARGE SCALE GENOMIC DNA]</scope>
    <source>
        <strain evidence="6 7">LHW63021</strain>
    </source>
</reference>
<feature type="region of interest" description="Disordered" evidence="4">
    <location>
        <begin position="871"/>
        <end position="892"/>
    </location>
</feature>
<evidence type="ECO:0000256" key="3">
    <source>
        <dbReference type="ARBA" id="ARBA00022840"/>
    </source>
</evidence>
<organism evidence="6 7">
    <name type="scientific">Actinomadura craniellae</name>
    <dbReference type="NCBI Taxonomy" id="2231787"/>
    <lineage>
        <taxon>Bacteria</taxon>
        <taxon>Bacillati</taxon>
        <taxon>Actinomycetota</taxon>
        <taxon>Actinomycetes</taxon>
        <taxon>Streptosporangiales</taxon>
        <taxon>Thermomonosporaceae</taxon>
        <taxon>Actinomadura</taxon>
    </lineage>
</organism>
<dbReference type="AlphaFoldDB" id="A0A365HCA8"/>
<dbReference type="GO" id="GO:0005524">
    <property type="term" value="F:ATP binding"/>
    <property type="evidence" value="ECO:0007669"/>
    <property type="project" value="UniProtKB-KW"/>
</dbReference>
<feature type="domain" description="AAA+ ATPase" evidence="5">
    <location>
        <begin position="931"/>
        <end position="1069"/>
    </location>
</feature>
<dbReference type="EMBL" id="QLYX01000001">
    <property type="protein sequence ID" value="RAY16638.1"/>
    <property type="molecule type" value="Genomic_DNA"/>
</dbReference>
<dbReference type="PANTHER" id="PTHR43392:SF2">
    <property type="entry name" value="AAA-TYPE ATPASE FAMILY PROTEIN _ ANKYRIN REPEAT FAMILY PROTEIN"/>
    <property type="match status" value="1"/>
</dbReference>
<dbReference type="InterPro" id="IPR003593">
    <property type="entry name" value="AAA+_ATPase"/>
</dbReference>
<dbReference type="InterPro" id="IPR041627">
    <property type="entry name" value="AAA_lid_6"/>
</dbReference>
<name>A0A365HCA8_9ACTN</name>
<dbReference type="GO" id="GO:0016887">
    <property type="term" value="F:ATP hydrolysis activity"/>
    <property type="evidence" value="ECO:0007669"/>
    <property type="project" value="InterPro"/>
</dbReference>
<dbReference type="Pfam" id="PF17866">
    <property type="entry name" value="AAA_lid_6"/>
    <property type="match status" value="2"/>
</dbReference>
<dbReference type="InterPro" id="IPR000641">
    <property type="entry name" value="CbxX/CfxQ"/>
</dbReference>
<proteinExistence type="inferred from homology"/>
<comment type="similarity">
    <text evidence="1">Belongs to the CbxX/CfxQ family.</text>
</comment>
<evidence type="ECO:0000256" key="4">
    <source>
        <dbReference type="SAM" id="MobiDB-lite"/>
    </source>
</evidence>
<dbReference type="Gene3D" id="3.40.50.300">
    <property type="entry name" value="P-loop containing nucleotide triphosphate hydrolases"/>
    <property type="match status" value="3"/>
</dbReference>
<dbReference type="Proteomes" id="UP000251891">
    <property type="component" value="Unassembled WGS sequence"/>
</dbReference>
<dbReference type="CDD" id="cd00009">
    <property type="entry name" value="AAA"/>
    <property type="match status" value="2"/>
</dbReference>
<protein>
    <recommendedName>
        <fullName evidence="5">AAA+ ATPase domain-containing protein</fullName>
    </recommendedName>
</protein>
<dbReference type="Pfam" id="PF00004">
    <property type="entry name" value="AAA"/>
    <property type="match status" value="2"/>
</dbReference>
<dbReference type="InterPro" id="IPR027417">
    <property type="entry name" value="P-loop_NTPase"/>
</dbReference>
<dbReference type="PRINTS" id="PR00819">
    <property type="entry name" value="CBXCFQXSUPER"/>
</dbReference>
<dbReference type="FunFam" id="3.40.50.300:FF:000216">
    <property type="entry name" value="Type VII secretion ATPase EccA"/>
    <property type="match status" value="2"/>
</dbReference>
<evidence type="ECO:0000256" key="1">
    <source>
        <dbReference type="ARBA" id="ARBA00010378"/>
    </source>
</evidence>
<feature type="domain" description="AAA+ ATPase" evidence="5">
    <location>
        <begin position="401"/>
        <end position="633"/>
    </location>
</feature>
<dbReference type="SMART" id="SM00382">
    <property type="entry name" value="AAA"/>
    <property type="match status" value="3"/>
</dbReference>